<dbReference type="RefSeq" id="WP_062485254.1">
    <property type="nucleotide sequence ID" value="NZ_KQ960933.1"/>
</dbReference>
<dbReference type="InterPro" id="IPR042099">
    <property type="entry name" value="ANL_N_sf"/>
</dbReference>
<gene>
    <name evidence="2" type="ORF">HMPREF3182_00451</name>
</gene>
<evidence type="ECO:0000313" key="3">
    <source>
        <dbReference type="Proteomes" id="UP000070160"/>
    </source>
</evidence>
<dbReference type="GO" id="GO:0047474">
    <property type="term" value="F:long-chain fatty acid--protein ligase activity"/>
    <property type="evidence" value="ECO:0007669"/>
    <property type="project" value="InterPro"/>
</dbReference>
<keyword evidence="3" id="KW-1185">Reference proteome</keyword>
<proteinExistence type="predicted"/>
<sequence>MLTDYENWLSFSPYRISQQEKESLYLPYLNELTDYHRHQCPPYNHALQIFNYKKATTLSEIPFIPISIFKNMTLKSIPEKDIFKIITSSGTSGQAVSHIYLDQKNAQTQQQALCVLGQQILGSKRLPTLIIDTPEVLTNRKSFNARSAAILGFSLFAKKKYFALHPDLSLNMDVLNEIKQYATQPFFIFGFTFMIWRYFYEALHQCQYTLDLSNAILIHGGGWKKMSHIAVSPNTFKTNLQNQTQLRHIYNYYGMAEQTGCIYIECEYGHLHASIFSDIIIRHPQTFVPCKTNETGIIQVLTPLATAYPGHSILTEDRGILLGIDDCPCGRKGKYFNVLGRIPHTELRGCSDVYR</sequence>
<dbReference type="STRING" id="1588748.HMPREF3182_00451"/>
<accession>A0A134CJN1</accession>
<dbReference type="Pfam" id="PF04443">
    <property type="entry name" value="LuxE"/>
    <property type="match status" value="1"/>
</dbReference>
<dbReference type="PATRIC" id="fig|1588748.3.peg.436"/>
<dbReference type="Proteomes" id="UP000070160">
    <property type="component" value="Unassembled WGS sequence"/>
</dbReference>
<comment type="caution">
    <text evidence="2">The sequence shown here is derived from an EMBL/GenBank/DDBJ whole genome shotgun (WGS) entry which is preliminary data.</text>
</comment>
<feature type="domain" description="Acyl-protein synthetase LuxE" evidence="1">
    <location>
        <begin position="9"/>
        <end position="353"/>
    </location>
</feature>
<dbReference type="Gene3D" id="3.40.50.12780">
    <property type="entry name" value="N-terminal domain of ligase-like"/>
    <property type="match status" value="1"/>
</dbReference>
<organism evidence="2 3">
    <name type="scientific">Megasphaera hutchinsoni</name>
    <dbReference type="NCBI Taxonomy" id="1588748"/>
    <lineage>
        <taxon>Bacteria</taxon>
        <taxon>Bacillati</taxon>
        <taxon>Bacillota</taxon>
        <taxon>Negativicutes</taxon>
        <taxon>Veillonellales</taxon>
        <taxon>Veillonellaceae</taxon>
        <taxon>Megasphaera</taxon>
    </lineage>
</organism>
<dbReference type="GO" id="GO:0008218">
    <property type="term" value="P:bioluminescence"/>
    <property type="evidence" value="ECO:0007669"/>
    <property type="project" value="InterPro"/>
</dbReference>
<dbReference type="EMBL" id="LSDT01000014">
    <property type="protein sequence ID" value="KXB92334.1"/>
    <property type="molecule type" value="Genomic_DNA"/>
</dbReference>
<name>A0A134CJN1_9FIRM</name>
<evidence type="ECO:0000313" key="2">
    <source>
        <dbReference type="EMBL" id="KXB92334.1"/>
    </source>
</evidence>
<dbReference type="InterPro" id="IPR007534">
    <property type="entry name" value="LuxE"/>
</dbReference>
<dbReference type="AlphaFoldDB" id="A0A134CJN1"/>
<reference evidence="3" key="1">
    <citation type="submission" date="2016-01" db="EMBL/GenBank/DDBJ databases">
        <authorList>
            <person name="Mitreva M."/>
            <person name="Pepin K.H."/>
            <person name="Mihindukulasuriya K.A."/>
            <person name="Fulton R."/>
            <person name="Fronick C."/>
            <person name="O'Laughlin M."/>
            <person name="Miner T."/>
            <person name="Herter B."/>
            <person name="Rosa B.A."/>
            <person name="Cordes M."/>
            <person name="Tomlinson C."/>
            <person name="Wollam A."/>
            <person name="Palsikar V.B."/>
            <person name="Mardis E.R."/>
            <person name="Wilson R.K."/>
        </authorList>
    </citation>
    <scope>NUCLEOTIDE SEQUENCE [LARGE SCALE GENOMIC DNA]</scope>
    <source>
        <strain evidence="3">KA00182</strain>
    </source>
</reference>
<protein>
    <submittedName>
        <fullName evidence="2">Acyl-protein synthetase, LuxE</fullName>
    </submittedName>
</protein>
<evidence type="ECO:0000259" key="1">
    <source>
        <dbReference type="Pfam" id="PF04443"/>
    </source>
</evidence>